<evidence type="ECO:0000313" key="3">
    <source>
        <dbReference type="EMBL" id="EAX88284.1"/>
    </source>
</evidence>
<feature type="coiled-coil region" evidence="1">
    <location>
        <begin position="214"/>
        <end position="276"/>
    </location>
</feature>
<feature type="region of interest" description="Disordered" evidence="2">
    <location>
        <begin position="40"/>
        <end position="66"/>
    </location>
</feature>
<sequence length="349" mass="41563">MNYDSPELAHLSPNERECFIKETLQKKRVQRIIEARKQASEMTRNIQKKYKQSKEEFDQKHKNKKTAEELAPLKKQIEDLQARIEYNENNRRKAYIDAIENENNNQQKQEAEKLLTMQRQKDAIERYNEGLIYMRDNDPNIPIKMRQNRIIAAKEESNRVQDIYVSKRKKFVEEMDKAEKAREQNEKNDYNDKMHPKLSIEDYSKTHMHAGIGIIPVNKEADKYKQELEEHERQEKENEKMRFESKRRRTREALNDVKFEDEVAMLENELRQIEQHEVDAALKSIADGTSKVRDQYCFAEKRIMRQEKMKKTWLAVDDEPKPRGPAPQPEPYRPPSPTSSYSSFTASLQ</sequence>
<feature type="compositionally biased region" description="Low complexity" evidence="2">
    <location>
        <begin position="338"/>
        <end position="349"/>
    </location>
</feature>
<protein>
    <submittedName>
        <fullName evidence="3">Uncharacterized protein</fullName>
    </submittedName>
</protein>
<dbReference type="VEuPathDB" id="TrichDB:TVAGG3_0972660"/>
<accession>A2G3I1</accession>
<dbReference type="InParanoid" id="A2G3I1"/>
<dbReference type="EMBL" id="DS114329">
    <property type="protein sequence ID" value="EAX88284.1"/>
    <property type="molecule type" value="Genomic_DNA"/>
</dbReference>
<keyword evidence="4" id="KW-1185">Reference proteome</keyword>
<organism evidence="3 4">
    <name type="scientific">Trichomonas vaginalis (strain ATCC PRA-98 / G3)</name>
    <dbReference type="NCBI Taxonomy" id="412133"/>
    <lineage>
        <taxon>Eukaryota</taxon>
        <taxon>Metamonada</taxon>
        <taxon>Parabasalia</taxon>
        <taxon>Trichomonadida</taxon>
        <taxon>Trichomonadidae</taxon>
        <taxon>Trichomonas</taxon>
    </lineage>
</organism>
<keyword evidence="1" id="KW-0175">Coiled coil</keyword>
<evidence type="ECO:0000256" key="2">
    <source>
        <dbReference type="SAM" id="MobiDB-lite"/>
    </source>
</evidence>
<dbReference type="RefSeq" id="XP_001301214.1">
    <property type="nucleotide sequence ID" value="XM_001301213.1"/>
</dbReference>
<gene>
    <name evidence="3" type="ORF">TVAG_132890</name>
</gene>
<feature type="region of interest" description="Disordered" evidence="2">
    <location>
        <begin position="311"/>
        <end position="349"/>
    </location>
</feature>
<proteinExistence type="predicted"/>
<feature type="compositionally biased region" description="Basic and acidic residues" evidence="2">
    <location>
        <begin position="52"/>
        <end position="66"/>
    </location>
</feature>
<dbReference type="AlphaFoldDB" id="A2G3I1"/>
<reference evidence="3" key="1">
    <citation type="submission" date="2006-10" db="EMBL/GenBank/DDBJ databases">
        <authorList>
            <person name="Amadeo P."/>
            <person name="Zhao Q."/>
            <person name="Wortman J."/>
            <person name="Fraser-Liggett C."/>
            <person name="Carlton J."/>
        </authorList>
    </citation>
    <scope>NUCLEOTIDE SEQUENCE</scope>
    <source>
        <strain evidence="3">G3</strain>
    </source>
</reference>
<dbReference type="SMR" id="A2G3I1"/>
<dbReference type="VEuPathDB" id="TrichDB:TVAG_132890"/>
<reference evidence="3" key="2">
    <citation type="journal article" date="2007" name="Science">
        <title>Draft genome sequence of the sexually transmitted pathogen Trichomonas vaginalis.</title>
        <authorList>
            <person name="Carlton J.M."/>
            <person name="Hirt R.P."/>
            <person name="Silva J.C."/>
            <person name="Delcher A.L."/>
            <person name="Schatz M."/>
            <person name="Zhao Q."/>
            <person name="Wortman J.R."/>
            <person name="Bidwell S.L."/>
            <person name="Alsmark U.C.M."/>
            <person name="Besteiro S."/>
            <person name="Sicheritz-Ponten T."/>
            <person name="Noel C.J."/>
            <person name="Dacks J.B."/>
            <person name="Foster P.G."/>
            <person name="Simillion C."/>
            <person name="Van de Peer Y."/>
            <person name="Miranda-Saavedra D."/>
            <person name="Barton G.J."/>
            <person name="Westrop G.D."/>
            <person name="Mueller S."/>
            <person name="Dessi D."/>
            <person name="Fiori P.L."/>
            <person name="Ren Q."/>
            <person name="Paulsen I."/>
            <person name="Zhang H."/>
            <person name="Bastida-Corcuera F.D."/>
            <person name="Simoes-Barbosa A."/>
            <person name="Brown M.T."/>
            <person name="Hayes R.D."/>
            <person name="Mukherjee M."/>
            <person name="Okumura C.Y."/>
            <person name="Schneider R."/>
            <person name="Smith A.J."/>
            <person name="Vanacova S."/>
            <person name="Villalvazo M."/>
            <person name="Haas B.J."/>
            <person name="Pertea M."/>
            <person name="Feldblyum T.V."/>
            <person name="Utterback T.R."/>
            <person name="Shu C.L."/>
            <person name="Osoegawa K."/>
            <person name="de Jong P.J."/>
            <person name="Hrdy I."/>
            <person name="Horvathova L."/>
            <person name="Zubacova Z."/>
            <person name="Dolezal P."/>
            <person name="Malik S.B."/>
            <person name="Logsdon J.M. Jr."/>
            <person name="Henze K."/>
            <person name="Gupta A."/>
            <person name="Wang C.C."/>
            <person name="Dunne R.L."/>
            <person name="Upcroft J.A."/>
            <person name="Upcroft P."/>
            <person name="White O."/>
            <person name="Salzberg S.L."/>
            <person name="Tang P."/>
            <person name="Chiu C.-H."/>
            <person name="Lee Y.-S."/>
            <person name="Embley T.M."/>
            <person name="Coombs G.H."/>
            <person name="Mottram J.C."/>
            <person name="Tachezy J."/>
            <person name="Fraser-Liggett C.M."/>
            <person name="Johnson P.J."/>
        </authorList>
    </citation>
    <scope>NUCLEOTIDE SEQUENCE [LARGE SCALE GENOMIC DNA]</scope>
    <source>
        <strain evidence="3">G3</strain>
    </source>
</reference>
<name>A2G3I1_TRIV3</name>
<dbReference type="Proteomes" id="UP000001542">
    <property type="component" value="Unassembled WGS sequence"/>
</dbReference>
<evidence type="ECO:0000256" key="1">
    <source>
        <dbReference type="SAM" id="Coils"/>
    </source>
</evidence>
<dbReference type="KEGG" id="tva:4745939"/>
<evidence type="ECO:0000313" key="4">
    <source>
        <dbReference type="Proteomes" id="UP000001542"/>
    </source>
</evidence>
<feature type="compositionally biased region" description="Pro residues" evidence="2">
    <location>
        <begin position="323"/>
        <end position="337"/>
    </location>
</feature>